<organism evidence="1 2">
    <name type="scientific">Flavisolibacter ginsenosidimutans</name>
    <dbReference type="NCBI Taxonomy" id="661481"/>
    <lineage>
        <taxon>Bacteria</taxon>
        <taxon>Pseudomonadati</taxon>
        <taxon>Bacteroidota</taxon>
        <taxon>Chitinophagia</taxon>
        <taxon>Chitinophagales</taxon>
        <taxon>Chitinophagaceae</taxon>
        <taxon>Flavisolibacter</taxon>
    </lineage>
</organism>
<evidence type="ECO:0000313" key="2">
    <source>
        <dbReference type="Proteomes" id="UP000321204"/>
    </source>
</evidence>
<dbReference type="GO" id="GO:0016757">
    <property type="term" value="F:glycosyltransferase activity"/>
    <property type="evidence" value="ECO:0007669"/>
    <property type="project" value="InterPro"/>
</dbReference>
<proteinExistence type="predicted"/>
<accession>A0A5B8UEU4</accession>
<dbReference type="SUPFAM" id="SSF53448">
    <property type="entry name" value="Nucleotide-diphospho-sugar transferases"/>
    <property type="match status" value="1"/>
</dbReference>
<dbReference type="InterPro" id="IPR002495">
    <property type="entry name" value="Glyco_trans_8"/>
</dbReference>
<dbReference type="AlphaFoldDB" id="A0A5B8UEU4"/>
<evidence type="ECO:0008006" key="3">
    <source>
        <dbReference type="Google" id="ProtNLM"/>
    </source>
</evidence>
<protein>
    <recommendedName>
        <fullName evidence="3">Glycosyltransferase family 8 protein</fullName>
    </recommendedName>
</protein>
<dbReference type="Gene3D" id="3.90.550.10">
    <property type="entry name" value="Spore Coat Polysaccharide Biosynthesis Protein SpsA, Chain A"/>
    <property type="match status" value="1"/>
</dbReference>
<dbReference type="EMBL" id="CP042433">
    <property type="protein sequence ID" value="QEC54885.1"/>
    <property type="molecule type" value="Genomic_DNA"/>
</dbReference>
<evidence type="ECO:0000313" key="1">
    <source>
        <dbReference type="EMBL" id="QEC54885.1"/>
    </source>
</evidence>
<dbReference type="KEGG" id="fgg:FSB75_02865"/>
<dbReference type="RefSeq" id="WP_146782466.1">
    <property type="nucleotide sequence ID" value="NZ_BAABIO010000006.1"/>
</dbReference>
<dbReference type="OrthoDB" id="673863at2"/>
<dbReference type="InterPro" id="IPR029044">
    <property type="entry name" value="Nucleotide-diphossugar_trans"/>
</dbReference>
<name>A0A5B8UEU4_9BACT</name>
<dbReference type="Pfam" id="PF01501">
    <property type="entry name" value="Glyco_transf_8"/>
    <property type="match status" value="1"/>
</dbReference>
<gene>
    <name evidence="1" type="ORF">FSB75_02865</name>
</gene>
<sequence length="300" mass="35132">MKVNKIAIACFKKDLFLLRACVASIRYWYPNVEIFLIKDYIQGAFSTVEIEKTFNVKTFPAQRKFFGWPWSKLAVILHNERDKYLFLDSDVVLLGKVLDKLNSYEDDFIVTGVLEEDKFNPTVNAHYIDMKKMESFDASYRFPGFGFNGGQIVMTSGLLKEADFASVIKFEPDITNKHPDIFKHGDQGPLNYVFAKAHQLGKIKLRYEDFWIWPGIPAAQQIDLNAIKNKTGIPYVLHWAGIKPVDFRKYKRYDIFRFYEDYYYSKVKNGKLKKTLRYLTHLGKVKLKILKYSLLGMKYE</sequence>
<dbReference type="Proteomes" id="UP000321204">
    <property type="component" value="Chromosome"/>
</dbReference>
<reference evidence="1 2" key="1">
    <citation type="journal article" date="2015" name="Int. J. Syst. Evol. Microbiol.">
        <title>Flavisolibacter ginsenosidimutans sp. nov., with ginsenoside-converting activity isolated from soil used for cultivating ginseng.</title>
        <authorList>
            <person name="Zhao Y."/>
            <person name="Liu Q."/>
            <person name="Kang M.S."/>
            <person name="Jin F."/>
            <person name="Yu H."/>
            <person name="Im W.T."/>
        </authorList>
    </citation>
    <scope>NUCLEOTIDE SEQUENCE [LARGE SCALE GENOMIC DNA]</scope>
    <source>
        <strain evidence="1 2">Gsoil 636</strain>
    </source>
</reference>
<keyword evidence="2" id="KW-1185">Reference proteome</keyword>